<dbReference type="EMBL" id="JABTTQ020003484">
    <property type="protein sequence ID" value="KAK6116727.1"/>
    <property type="molecule type" value="Genomic_DNA"/>
</dbReference>
<evidence type="ECO:0000313" key="5">
    <source>
        <dbReference type="EMBL" id="KAK6116727.1"/>
    </source>
</evidence>
<dbReference type="SUPFAM" id="SSF49899">
    <property type="entry name" value="Concanavalin A-like lectins/glucanases"/>
    <property type="match status" value="1"/>
</dbReference>
<dbReference type="InterPro" id="IPR016455">
    <property type="entry name" value="XTH"/>
</dbReference>
<dbReference type="Gene3D" id="2.60.120.200">
    <property type="match status" value="1"/>
</dbReference>
<dbReference type="InterPro" id="IPR000757">
    <property type="entry name" value="Beta-glucanase-like"/>
</dbReference>
<evidence type="ECO:0000313" key="6">
    <source>
        <dbReference type="Proteomes" id="UP001318860"/>
    </source>
</evidence>
<dbReference type="InterPro" id="IPR013320">
    <property type="entry name" value="ConA-like_dom_sf"/>
</dbReference>
<evidence type="ECO:0000256" key="1">
    <source>
        <dbReference type="ARBA" id="ARBA00022801"/>
    </source>
</evidence>
<keyword evidence="2" id="KW-0326">Glycosidase</keyword>
<dbReference type="Proteomes" id="UP001318860">
    <property type="component" value="Unassembled WGS sequence"/>
</dbReference>
<protein>
    <recommendedName>
        <fullName evidence="4">GH16 domain-containing protein</fullName>
    </recommendedName>
</protein>
<feature type="domain" description="GH16" evidence="4">
    <location>
        <begin position="21"/>
        <end position="216"/>
    </location>
</feature>
<name>A0ABR0U397_REHGL</name>
<accession>A0ABR0U397</accession>
<keyword evidence="1" id="KW-0378">Hydrolase</keyword>
<proteinExistence type="predicted"/>
<dbReference type="PROSITE" id="PS51762">
    <property type="entry name" value="GH16_2"/>
    <property type="match status" value="1"/>
</dbReference>
<evidence type="ECO:0000259" key="4">
    <source>
        <dbReference type="PROSITE" id="PS51762"/>
    </source>
</evidence>
<dbReference type="PANTHER" id="PTHR31062">
    <property type="entry name" value="XYLOGLUCAN ENDOTRANSGLUCOSYLASE/HYDROLASE PROTEIN 8-RELATED"/>
    <property type="match status" value="1"/>
</dbReference>
<feature type="chain" id="PRO_5046931419" description="GH16 domain-containing protein" evidence="3">
    <location>
        <begin position="22"/>
        <end position="286"/>
    </location>
</feature>
<keyword evidence="3" id="KW-0732">Signal</keyword>
<comment type="caution">
    <text evidence="5">The sequence shown here is derived from an EMBL/GenBank/DDBJ whole genome shotgun (WGS) entry which is preliminary data.</text>
</comment>
<keyword evidence="6" id="KW-1185">Reference proteome</keyword>
<dbReference type="PIRSF" id="PIRSF005604">
    <property type="entry name" value="XET"/>
    <property type="match status" value="1"/>
</dbReference>
<reference evidence="5 6" key="1">
    <citation type="journal article" date="2021" name="Comput. Struct. Biotechnol. J.">
        <title>De novo genome assembly of the potent medicinal plant Rehmannia glutinosa using nanopore technology.</title>
        <authorList>
            <person name="Ma L."/>
            <person name="Dong C."/>
            <person name="Song C."/>
            <person name="Wang X."/>
            <person name="Zheng X."/>
            <person name="Niu Y."/>
            <person name="Chen S."/>
            <person name="Feng W."/>
        </authorList>
    </citation>
    <scope>NUCLEOTIDE SEQUENCE [LARGE SCALE GENOMIC DNA]</scope>
    <source>
        <strain evidence="5">DH-2019</strain>
    </source>
</reference>
<feature type="signal peptide" evidence="3">
    <location>
        <begin position="1"/>
        <end position="21"/>
    </location>
</feature>
<sequence>MGSLYLSLCVIFLFLASNCSSSNKADVIPFDKNYIPLWGIDHVSILDQGIQVQIRIDPTSGGGFRSRQAYGSGFFRISLKIPTNAKGILATFYLTSVEDNTPGGGNHDELDFEFLGHDGPPYILNTNVFAQDSGHREQQFNLWFDPTLDFHDYEILWNKKQIVFFIDGIPIRVFKNNELIGAKYPKIPMYIHGSLWNASEWLGPTDWSRGPFVANYRGFEINGCPYNESSNPQDCESLQYPWNAPNNWNLTTEQQNIYKEIKNRFIVYDYCESESAKNFPECRIGS</sequence>
<dbReference type="Pfam" id="PF00722">
    <property type="entry name" value="Glyco_hydro_16"/>
    <property type="match status" value="1"/>
</dbReference>
<organism evidence="5 6">
    <name type="scientific">Rehmannia glutinosa</name>
    <name type="common">Chinese foxglove</name>
    <dbReference type="NCBI Taxonomy" id="99300"/>
    <lineage>
        <taxon>Eukaryota</taxon>
        <taxon>Viridiplantae</taxon>
        <taxon>Streptophyta</taxon>
        <taxon>Embryophyta</taxon>
        <taxon>Tracheophyta</taxon>
        <taxon>Spermatophyta</taxon>
        <taxon>Magnoliopsida</taxon>
        <taxon>eudicotyledons</taxon>
        <taxon>Gunneridae</taxon>
        <taxon>Pentapetalae</taxon>
        <taxon>asterids</taxon>
        <taxon>lamiids</taxon>
        <taxon>Lamiales</taxon>
        <taxon>Orobanchaceae</taxon>
        <taxon>Rehmannieae</taxon>
        <taxon>Rehmannia</taxon>
    </lineage>
</organism>
<dbReference type="InterPro" id="IPR044791">
    <property type="entry name" value="Beta-glucanase/XTH"/>
</dbReference>
<evidence type="ECO:0000256" key="2">
    <source>
        <dbReference type="ARBA" id="ARBA00023295"/>
    </source>
</evidence>
<evidence type="ECO:0000256" key="3">
    <source>
        <dbReference type="SAM" id="SignalP"/>
    </source>
</evidence>
<gene>
    <name evidence="5" type="ORF">DH2020_049547</name>
</gene>